<organism evidence="2 3">
    <name type="scientific">Pyrus ussuriensis x Pyrus communis</name>
    <dbReference type="NCBI Taxonomy" id="2448454"/>
    <lineage>
        <taxon>Eukaryota</taxon>
        <taxon>Viridiplantae</taxon>
        <taxon>Streptophyta</taxon>
        <taxon>Embryophyta</taxon>
        <taxon>Tracheophyta</taxon>
        <taxon>Spermatophyta</taxon>
        <taxon>Magnoliopsida</taxon>
        <taxon>eudicotyledons</taxon>
        <taxon>Gunneridae</taxon>
        <taxon>Pentapetalae</taxon>
        <taxon>rosids</taxon>
        <taxon>fabids</taxon>
        <taxon>Rosales</taxon>
        <taxon>Rosaceae</taxon>
        <taxon>Amygdaloideae</taxon>
        <taxon>Maleae</taxon>
        <taxon>Pyrus</taxon>
    </lineage>
</organism>
<sequence>MSHQVEEARHLALSPSKREMQQGERLRMAQDFSYSKHRHASASAWSSNIIASLDVDVSSSKRRGAAAHLLKKRKK</sequence>
<protein>
    <submittedName>
        <fullName evidence="2">Uncharacterized protein</fullName>
    </submittedName>
</protein>
<name>A0A5N5HGK5_9ROSA</name>
<reference evidence="3" key="2">
    <citation type="submission" date="2019-10" db="EMBL/GenBank/DDBJ databases">
        <title>A de novo genome assembly of a pear dwarfing rootstock.</title>
        <authorList>
            <person name="Wang F."/>
            <person name="Wang J."/>
            <person name="Li S."/>
            <person name="Zhang Y."/>
            <person name="Fang M."/>
            <person name="Ma L."/>
            <person name="Zhao Y."/>
            <person name="Jiang S."/>
        </authorList>
    </citation>
    <scope>NUCLEOTIDE SEQUENCE [LARGE SCALE GENOMIC DNA]</scope>
</reference>
<comment type="caution">
    <text evidence="2">The sequence shown here is derived from an EMBL/GenBank/DDBJ whole genome shotgun (WGS) entry which is preliminary data.</text>
</comment>
<evidence type="ECO:0000256" key="1">
    <source>
        <dbReference type="SAM" id="MobiDB-lite"/>
    </source>
</evidence>
<evidence type="ECO:0000313" key="3">
    <source>
        <dbReference type="Proteomes" id="UP000327157"/>
    </source>
</evidence>
<gene>
    <name evidence="2" type="ORF">D8674_024486</name>
</gene>
<dbReference type="AlphaFoldDB" id="A0A5N5HGK5"/>
<evidence type="ECO:0000313" key="2">
    <source>
        <dbReference type="EMBL" id="KAB2622304.1"/>
    </source>
</evidence>
<keyword evidence="3" id="KW-1185">Reference proteome</keyword>
<dbReference type="EMBL" id="SMOL01000231">
    <property type="protein sequence ID" value="KAB2622304.1"/>
    <property type="molecule type" value="Genomic_DNA"/>
</dbReference>
<proteinExistence type="predicted"/>
<reference evidence="2 3" key="1">
    <citation type="submission" date="2019-09" db="EMBL/GenBank/DDBJ databases">
        <authorList>
            <person name="Ou C."/>
        </authorList>
    </citation>
    <scope>NUCLEOTIDE SEQUENCE [LARGE SCALE GENOMIC DNA]</scope>
    <source>
        <strain evidence="2">S2</strain>
        <tissue evidence="2">Leaf</tissue>
    </source>
</reference>
<feature type="region of interest" description="Disordered" evidence="1">
    <location>
        <begin position="1"/>
        <end position="25"/>
    </location>
</feature>
<reference evidence="2 3" key="3">
    <citation type="submission" date="2019-11" db="EMBL/GenBank/DDBJ databases">
        <title>A de novo genome assembly of a pear dwarfing rootstock.</title>
        <authorList>
            <person name="Wang F."/>
            <person name="Wang J."/>
            <person name="Li S."/>
            <person name="Zhang Y."/>
            <person name="Fang M."/>
            <person name="Ma L."/>
            <person name="Zhao Y."/>
            <person name="Jiang S."/>
        </authorList>
    </citation>
    <scope>NUCLEOTIDE SEQUENCE [LARGE SCALE GENOMIC DNA]</scope>
    <source>
        <strain evidence="2">S2</strain>
        <tissue evidence="2">Leaf</tissue>
    </source>
</reference>
<accession>A0A5N5HGK5</accession>
<dbReference type="Proteomes" id="UP000327157">
    <property type="component" value="Chromosome 4"/>
</dbReference>